<dbReference type="KEGG" id="csem:103380223"/>
<proteinExistence type="predicted"/>
<dbReference type="InterPro" id="IPR039889">
    <property type="entry name" value="CCD33"/>
</dbReference>
<feature type="coiled-coil region" evidence="1">
    <location>
        <begin position="337"/>
        <end position="364"/>
    </location>
</feature>
<protein>
    <submittedName>
        <fullName evidence="3">Coiled-coil domain containing 33</fullName>
    </submittedName>
</protein>
<dbReference type="InParanoid" id="A0A3P8V837"/>
<feature type="compositionally biased region" description="Basic and acidic residues" evidence="2">
    <location>
        <begin position="264"/>
        <end position="279"/>
    </location>
</feature>
<dbReference type="Ensembl" id="ENSCSET00000010411.1">
    <property type="protein sequence ID" value="ENSCSEP00000010289.1"/>
    <property type="gene ID" value="ENSCSEG00000006602.1"/>
</dbReference>
<dbReference type="OrthoDB" id="552574at2759"/>
<name>A0A3P8V837_CYNSE</name>
<reference evidence="3" key="3">
    <citation type="submission" date="2025-09" db="UniProtKB">
        <authorList>
            <consortium name="Ensembl"/>
        </authorList>
    </citation>
    <scope>IDENTIFICATION</scope>
</reference>
<reference evidence="3" key="2">
    <citation type="submission" date="2025-08" db="UniProtKB">
        <authorList>
            <consortium name="Ensembl"/>
        </authorList>
    </citation>
    <scope>IDENTIFICATION</scope>
</reference>
<evidence type="ECO:0000256" key="1">
    <source>
        <dbReference type="SAM" id="Coils"/>
    </source>
</evidence>
<dbReference type="OMA" id="QKDLQHH"/>
<keyword evidence="1" id="KW-0175">Coiled coil</keyword>
<dbReference type="Proteomes" id="UP000265120">
    <property type="component" value="Chromosome 6"/>
</dbReference>
<feature type="region of interest" description="Disordered" evidence="2">
    <location>
        <begin position="264"/>
        <end position="285"/>
    </location>
</feature>
<dbReference type="PANTHER" id="PTHR21623:SF2">
    <property type="entry name" value="COILED-COIL DOMAIN-CONTAINING PROTEIN 33"/>
    <property type="match status" value="1"/>
</dbReference>
<dbReference type="CTD" id="80125"/>
<dbReference type="GO" id="GO:0005777">
    <property type="term" value="C:peroxisome"/>
    <property type="evidence" value="ECO:0007669"/>
    <property type="project" value="TreeGrafter"/>
</dbReference>
<accession>A0A3P8V837</accession>
<dbReference type="GeneTree" id="ENSGT00390000017366"/>
<dbReference type="PANTHER" id="PTHR21623">
    <property type="entry name" value="SPERIOLIN-BINDING FACTOR"/>
    <property type="match status" value="1"/>
</dbReference>
<organism evidence="3 4">
    <name type="scientific">Cynoglossus semilaevis</name>
    <name type="common">Tongue sole</name>
    <dbReference type="NCBI Taxonomy" id="244447"/>
    <lineage>
        <taxon>Eukaryota</taxon>
        <taxon>Metazoa</taxon>
        <taxon>Chordata</taxon>
        <taxon>Craniata</taxon>
        <taxon>Vertebrata</taxon>
        <taxon>Euteleostomi</taxon>
        <taxon>Actinopterygii</taxon>
        <taxon>Neopterygii</taxon>
        <taxon>Teleostei</taxon>
        <taxon>Neoteleostei</taxon>
        <taxon>Acanthomorphata</taxon>
        <taxon>Carangaria</taxon>
        <taxon>Pleuronectiformes</taxon>
        <taxon>Pleuronectoidei</taxon>
        <taxon>Cynoglossidae</taxon>
        <taxon>Cynoglossinae</taxon>
        <taxon>Cynoglossus</taxon>
    </lineage>
</organism>
<evidence type="ECO:0000256" key="2">
    <source>
        <dbReference type="SAM" id="MobiDB-lite"/>
    </source>
</evidence>
<dbReference type="GeneID" id="103380223"/>
<feature type="coiled-coil region" evidence="1">
    <location>
        <begin position="177"/>
        <end position="211"/>
    </location>
</feature>
<evidence type="ECO:0000313" key="3">
    <source>
        <dbReference type="Ensembl" id="ENSCSEP00000010289.1"/>
    </source>
</evidence>
<keyword evidence="4" id="KW-1185">Reference proteome</keyword>
<dbReference type="STRING" id="244447.ENSCSEP00000010289"/>
<evidence type="ECO:0000313" key="4">
    <source>
        <dbReference type="Proteomes" id="UP000265120"/>
    </source>
</evidence>
<dbReference type="RefSeq" id="XP_016888758.2">
    <property type="nucleotide sequence ID" value="XM_017033269.2"/>
</dbReference>
<reference evidence="3 4" key="1">
    <citation type="journal article" date="2014" name="Nat. Genet.">
        <title>Whole-genome sequence of a flatfish provides insights into ZW sex chromosome evolution and adaptation to a benthic lifestyle.</title>
        <authorList>
            <person name="Chen S."/>
            <person name="Zhang G."/>
            <person name="Shao C."/>
            <person name="Huang Q."/>
            <person name="Liu G."/>
            <person name="Zhang P."/>
            <person name="Song W."/>
            <person name="An N."/>
            <person name="Chalopin D."/>
            <person name="Volff J.N."/>
            <person name="Hong Y."/>
            <person name="Li Q."/>
            <person name="Sha Z."/>
            <person name="Zhou H."/>
            <person name="Xie M."/>
            <person name="Yu Q."/>
            <person name="Liu Y."/>
            <person name="Xiang H."/>
            <person name="Wang N."/>
            <person name="Wu K."/>
            <person name="Yang C."/>
            <person name="Zhou Q."/>
            <person name="Liao X."/>
            <person name="Yang L."/>
            <person name="Hu Q."/>
            <person name="Zhang J."/>
            <person name="Meng L."/>
            <person name="Jin L."/>
            <person name="Tian Y."/>
            <person name="Lian J."/>
            <person name="Yang J."/>
            <person name="Miao G."/>
            <person name="Liu S."/>
            <person name="Liang Z."/>
            <person name="Yan F."/>
            <person name="Li Y."/>
            <person name="Sun B."/>
            <person name="Zhang H."/>
            <person name="Zhang J."/>
            <person name="Zhu Y."/>
            <person name="Du M."/>
            <person name="Zhao Y."/>
            <person name="Schartl M."/>
            <person name="Tang Q."/>
            <person name="Wang J."/>
        </authorList>
    </citation>
    <scope>NUCLEOTIDE SEQUENCE</scope>
</reference>
<sequence length="409" mass="47349">MLQRLMAELRLSHQQLQKNDYNLPSHNAVAQILRDYLCVDTEATPKVKNVTIQEKKRPVQRAQAAKANKSTMNQTFRICQPQKRSHLHDSVYDPISAEITNCQTKELENYRSAMSRMAADIITLRTQVLTLETENSQLRTHLHLNPDLGRHLLDDADIAVMTKAEIADHMASLKFKLTSETNKAAVHRDRIQQLQNELIKKNDSEKELLRLKGLHQSGHPLQQQQHHQQEGRQENQENVATIEALEATVRRQGKVIEKMEKAVISKPGEKKRQSDDKSLVQRRHLGKTDWRTREVELATQAENSRLQEELDKIHRQPFPVTVQESAKEKTTRPLQESLSLLSKLKRAEARIQTLEAQMVENCKVWGQKTQELLSRLDEYKHGMVHSEDTIFPNDSSERKVYSHFNNWSK</sequence>
<dbReference type="AlphaFoldDB" id="A0A3P8V837"/>